<keyword evidence="3" id="KW-1185">Reference proteome</keyword>
<comment type="similarity">
    <text evidence="1">Belongs to the CutA family.</text>
</comment>
<dbReference type="InterPro" id="IPR011322">
    <property type="entry name" value="N-reg_PII-like_a/b"/>
</dbReference>
<evidence type="ECO:0000313" key="2">
    <source>
        <dbReference type="EMBL" id="KAK2078781.1"/>
    </source>
</evidence>
<evidence type="ECO:0008006" key="4">
    <source>
        <dbReference type="Google" id="ProtNLM"/>
    </source>
</evidence>
<dbReference type="PANTHER" id="PTHR23419:SF8">
    <property type="entry name" value="FI09726P"/>
    <property type="match status" value="1"/>
</dbReference>
<evidence type="ECO:0000313" key="3">
    <source>
        <dbReference type="Proteomes" id="UP001255856"/>
    </source>
</evidence>
<dbReference type="EMBL" id="JASFZW010000004">
    <property type="protein sequence ID" value="KAK2078781.1"/>
    <property type="molecule type" value="Genomic_DNA"/>
</dbReference>
<dbReference type="PANTHER" id="PTHR23419">
    <property type="entry name" value="DIVALENT CATION TOLERANCE CUTA-RELATED"/>
    <property type="match status" value="1"/>
</dbReference>
<dbReference type="AlphaFoldDB" id="A0AAD9MNH3"/>
<gene>
    <name evidence="2" type="ORF">QBZ16_003621</name>
</gene>
<reference evidence="2" key="1">
    <citation type="submission" date="2021-01" db="EMBL/GenBank/DDBJ databases">
        <authorList>
            <person name="Eckstrom K.M.E."/>
        </authorList>
    </citation>
    <scope>NUCLEOTIDE SEQUENCE</scope>
    <source>
        <strain evidence="2">UVCC 0001</strain>
    </source>
</reference>
<evidence type="ECO:0000256" key="1">
    <source>
        <dbReference type="ARBA" id="ARBA00010169"/>
    </source>
</evidence>
<name>A0AAD9MNH3_PROWI</name>
<dbReference type="GO" id="GO:0005507">
    <property type="term" value="F:copper ion binding"/>
    <property type="evidence" value="ECO:0007669"/>
    <property type="project" value="TreeGrafter"/>
</dbReference>
<dbReference type="SUPFAM" id="SSF54913">
    <property type="entry name" value="GlnB-like"/>
    <property type="match status" value="1"/>
</dbReference>
<dbReference type="Gene3D" id="3.30.70.120">
    <property type="match status" value="1"/>
</dbReference>
<proteinExistence type="inferred from homology"/>
<dbReference type="GO" id="GO:0010038">
    <property type="term" value="P:response to metal ion"/>
    <property type="evidence" value="ECO:0007669"/>
    <property type="project" value="InterPro"/>
</dbReference>
<dbReference type="Pfam" id="PF03091">
    <property type="entry name" value="CutA1"/>
    <property type="match status" value="1"/>
</dbReference>
<organism evidence="2 3">
    <name type="scientific">Prototheca wickerhamii</name>
    <dbReference type="NCBI Taxonomy" id="3111"/>
    <lineage>
        <taxon>Eukaryota</taxon>
        <taxon>Viridiplantae</taxon>
        <taxon>Chlorophyta</taxon>
        <taxon>core chlorophytes</taxon>
        <taxon>Trebouxiophyceae</taxon>
        <taxon>Chlorellales</taxon>
        <taxon>Chlorellaceae</taxon>
        <taxon>Prototheca</taxon>
    </lineage>
</organism>
<dbReference type="InterPro" id="IPR015867">
    <property type="entry name" value="N-reg_PII/ATP_PRibTrfase_C"/>
</dbReference>
<comment type="caution">
    <text evidence="2">The sequence shown here is derived from an EMBL/GenBank/DDBJ whole genome shotgun (WGS) entry which is preliminary data.</text>
</comment>
<accession>A0AAD9MNH3</accession>
<dbReference type="InterPro" id="IPR004323">
    <property type="entry name" value="Ion_tolerance_CutA"/>
</dbReference>
<sequence length="112" mass="12081">MASSNLPAFTMVHVTVPDKETGHSLAKSLVESQLAACVNIVPGIESVYRWQGDINVDKELLLIIKTKTTLLQPLTAAVKELHPYDEPEVVAVPVLGGSPSYLAWVADSTRAK</sequence>
<protein>
    <recommendedName>
        <fullName evidence="4">Divalent-cation tolerance protein CutA</fullName>
    </recommendedName>
</protein>
<dbReference type="Proteomes" id="UP001255856">
    <property type="component" value="Unassembled WGS sequence"/>
</dbReference>